<evidence type="ECO:0000313" key="7">
    <source>
        <dbReference type="Proteomes" id="UP000198620"/>
    </source>
</evidence>
<proteinExistence type="inferred from homology"/>
<dbReference type="AlphaFoldDB" id="A0A1H7J540"/>
<dbReference type="Pfam" id="PF00700">
    <property type="entry name" value="Flagellin_C"/>
    <property type="match status" value="1"/>
</dbReference>
<keyword evidence="3" id="KW-0964">Secreted</keyword>
<feature type="domain" description="Flagellin C-terminal" evidence="5">
    <location>
        <begin position="296"/>
        <end position="379"/>
    </location>
</feature>
<dbReference type="STRING" id="1233.SAMN05216387_102390"/>
<name>A0A1H7J540_9PROT</name>
<dbReference type="InterPro" id="IPR046358">
    <property type="entry name" value="Flagellin_C"/>
</dbReference>
<organism evidence="6 7">
    <name type="scientific">Nitrosovibrio tenuis</name>
    <dbReference type="NCBI Taxonomy" id="1233"/>
    <lineage>
        <taxon>Bacteria</taxon>
        <taxon>Pseudomonadati</taxon>
        <taxon>Pseudomonadota</taxon>
        <taxon>Betaproteobacteria</taxon>
        <taxon>Nitrosomonadales</taxon>
        <taxon>Nitrosomonadaceae</taxon>
        <taxon>Nitrosovibrio</taxon>
    </lineage>
</organism>
<evidence type="ECO:0000256" key="2">
    <source>
        <dbReference type="ARBA" id="ARBA00023143"/>
    </source>
</evidence>
<dbReference type="Proteomes" id="UP000198620">
    <property type="component" value="Unassembled WGS sequence"/>
</dbReference>
<evidence type="ECO:0000256" key="1">
    <source>
        <dbReference type="ARBA" id="ARBA00005709"/>
    </source>
</evidence>
<keyword evidence="7" id="KW-1185">Reference proteome</keyword>
<dbReference type="GO" id="GO:0005198">
    <property type="term" value="F:structural molecule activity"/>
    <property type="evidence" value="ECO:0007669"/>
    <property type="project" value="UniProtKB-UniRule"/>
</dbReference>
<dbReference type="GO" id="GO:0005576">
    <property type="term" value="C:extracellular region"/>
    <property type="evidence" value="ECO:0007669"/>
    <property type="project" value="UniProtKB-SubCell"/>
</dbReference>
<keyword evidence="6" id="KW-0966">Cell projection</keyword>
<dbReference type="InterPro" id="IPR001029">
    <property type="entry name" value="Flagellin_N"/>
</dbReference>
<keyword evidence="2 3" id="KW-0975">Bacterial flagellum</keyword>
<keyword evidence="6" id="KW-0282">Flagellum</keyword>
<dbReference type="EMBL" id="FOBH01000002">
    <property type="protein sequence ID" value="SEK69706.1"/>
    <property type="molecule type" value="Genomic_DNA"/>
</dbReference>
<dbReference type="Pfam" id="PF00669">
    <property type="entry name" value="Flagellin_N"/>
    <property type="match status" value="1"/>
</dbReference>
<keyword evidence="6" id="KW-0969">Cilium</keyword>
<dbReference type="InterPro" id="IPR001492">
    <property type="entry name" value="Flagellin"/>
</dbReference>
<dbReference type="PANTHER" id="PTHR42792:SF2">
    <property type="entry name" value="FLAGELLIN"/>
    <property type="match status" value="1"/>
</dbReference>
<dbReference type="Gene3D" id="1.20.1330.10">
    <property type="entry name" value="f41 fragment of flagellin, N-terminal domain"/>
    <property type="match status" value="1"/>
</dbReference>
<evidence type="ECO:0000259" key="5">
    <source>
        <dbReference type="Pfam" id="PF00700"/>
    </source>
</evidence>
<gene>
    <name evidence="6" type="ORF">SAMN05216387_102390</name>
</gene>
<comment type="similarity">
    <text evidence="1 3">Belongs to the bacterial flagellin family.</text>
</comment>
<evidence type="ECO:0000313" key="6">
    <source>
        <dbReference type="EMBL" id="SEK69706.1"/>
    </source>
</evidence>
<dbReference type="PANTHER" id="PTHR42792">
    <property type="entry name" value="FLAGELLIN"/>
    <property type="match status" value="1"/>
</dbReference>
<dbReference type="PRINTS" id="PR00207">
    <property type="entry name" value="FLAGELLIN"/>
</dbReference>
<protein>
    <recommendedName>
        <fullName evidence="3">Flagellin</fullName>
    </recommendedName>
</protein>
<comment type="function">
    <text evidence="3">Flagellin is the subunit protein which polymerizes to form the filaments of bacterial flagella.</text>
</comment>
<accession>A0A1H7J540</accession>
<evidence type="ECO:0000259" key="4">
    <source>
        <dbReference type="Pfam" id="PF00669"/>
    </source>
</evidence>
<evidence type="ECO:0000256" key="3">
    <source>
        <dbReference type="RuleBase" id="RU362073"/>
    </source>
</evidence>
<dbReference type="GO" id="GO:0009288">
    <property type="term" value="C:bacterial-type flagellum"/>
    <property type="evidence" value="ECO:0007669"/>
    <property type="project" value="UniProtKB-SubCell"/>
</dbReference>
<dbReference type="RefSeq" id="WP_090827554.1">
    <property type="nucleotide sequence ID" value="NZ_FOBH01000002.1"/>
</dbReference>
<sequence>MAAIINTNVISLNAQRNLNSSQNALATTLQRLSSGLRINSAKDDAAGLAISERMTSQIRGLNQAVRNANDGISMSQTAEGALGEIGNNLQRIRELAVQSRNASNSASDRTALNNEVQQVKSEIDRVASTTSFNGIKLIDGSFTNQSFQVGANVGETININSLVNAQSSSLGTTTTANVTGIAATAFTAITAGDLTINGTSVGAVAAGGNAVTQGANIAAAINTVSNTTSVYATANAATGAVSLINVSGGSTVVALAGTATTATTGLTAATTSATTVAGFTSLDISTKWGADAAIASMDKALSALNAGRADLGAYQNRFSSAISNVQTTAENLTASRSRIVDTDFASETATLSRNQVLQQAGTAMLAQANAMPQSVLTLLRG</sequence>
<reference evidence="6 7" key="1">
    <citation type="submission" date="2016-10" db="EMBL/GenBank/DDBJ databases">
        <authorList>
            <person name="de Groot N.N."/>
        </authorList>
    </citation>
    <scope>NUCLEOTIDE SEQUENCE [LARGE SCALE GENOMIC DNA]</scope>
    <source>
        <strain evidence="6 7">Nv1</strain>
    </source>
</reference>
<dbReference type="Gene3D" id="3.30.70.2120">
    <property type="match status" value="1"/>
</dbReference>
<dbReference type="SUPFAM" id="SSF64518">
    <property type="entry name" value="Phase 1 flagellin"/>
    <property type="match status" value="1"/>
</dbReference>
<dbReference type="OrthoDB" id="9796789at2"/>
<comment type="subcellular location">
    <subcellularLocation>
        <location evidence="3">Secreted</location>
    </subcellularLocation>
    <subcellularLocation>
        <location evidence="3">Bacterial flagellum</location>
    </subcellularLocation>
</comment>
<dbReference type="InterPro" id="IPR042187">
    <property type="entry name" value="Flagellin_C_sub2"/>
</dbReference>
<dbReference type="Gene3D" id="6.10.10.10">
    <property type="entry name" value="Flagellar export chaperone, C-terminal domain"/>
    <property type="match status" value="1"/>
</dbReference>
<feature type="domain" description="Flagellin N-terminal" evidence="4">
    <location>
        <begin position="5"/>
        <end position="143"/>
    </location>
</feature>